<dbReference type="AlphaFoldDB" id="A0A7J7CZV0"/>
<dbReference type="InterPro" id="IPR020472">
    <property type="entry name" value="WD40_PAC1"/>
</dbReference>
<evidence type="ECO:0000256" key="2">
    <source>
        <dbReference type="ARBA" id="ARBA00022574"/>
    </source>
</evidence>
<evidence type="ECO:0000256" key="4">
    <source>
        <dbReference type="ARBA" id="ARBA00022786"/>
    </source>
</evidence>
<dbReference type="OrthoDB" id="2096344at2759"/>
<keyword evidence="3" id="KW-0677">Repeat</keyword>
<comment type="caution">
    <text evidence="8">The sequence shown here is derived from an EMBL/GenBank/DDBJ whole genome shotgun (WGS) entry which is preliminary data.</text>
</comment>
<gene>
    <name evidence="8" type="ORF">HS088_TW12G00812</name>
</gene>
<dbReference type="Pfam" id="PF00400">
    <property type="entry name" value="WD40"/>
    <property type="match status" value="6"/>
</dbReference>
<feature type="repeat" description="WD" evidence="6">
    <location>
        <begin position="146"/>
        <end position="181"/>
    </location>
</feature>
<evidence type="ECO:0000256" key="6">
    <source>
        <dbReference type="PROSITE-ProRule" id="PRU00221"/>
    </source>
</evidence>
<evidence type="ECO:0000256" key="1">
    <source>
        <dbReference type="ARBA" id="ARBA00004906"/>
    </source>
</evidence>
<comment type="pathway">
    <text evidence="1">Protein modification; protein ubiquitination.</text>
</comment>
<dbReference type="PANTHER" id="PTHR22852">
    <property type="entry name" value="LETHAL 2 DENTICLELESS PROTEIN RETINOIC ACID-REGULATED NUCLEAR MATRIX-ASSOCIATED PROTEIN"/>
    <property type="match status" value="1"/>
</dbReference>
<evidence type="ECO:0000256" key="3">
    <source>
        <dbReference type="ARBA" id="ARBA00022737"/>
    </source>
</evidence>
<keyword evidence="4" id="KW-0833">Ubl conjugation pathway</keyword>
<accession>A0A7J7CZV0</accession>
<sequence>MESINSQSFFRHIRSRELSGFRVRKRPYIGELASDFSEIGTLVVEHGGEETPPLAMSFCKTSKCSHVLAVADEDGYVSLFDTRRKFTSFASPLENTGKARANDWVAHQNAIFDVCWIKEDTNILTASGDQTIRLWDAKNGICTGVLTGHTGSVKSVSCHPTNSDLIVSGSRDGSFTIWDLRCKTSPKGRRSDVCIASTAMVKGAHVSPQTKRIRRGKAASMSITSVLYLKDEVSIASAGATDSTIKFWDTRNLKTHITQACIHPESSAEKDKVLHGISSLSQDSNGMFLTASCMDNRIYLYNVLQLDKGPVQSFSGCQIESFYVKAAISPDGAHIISGSSNGSAYVWQVDRPQGYPSTLKSHRGEVTAVDWCSSEVGKLATSADDFTVCIWNIKNSYCSSARSSSSSIRRRVMALPSEECRELLMNGNSEGSKESLHIAHVRERVAPKSPINPIKMPTISTPEAQMKKVSSSSDSNETLEKTPEAMKSPSILSPPSSLKRTIRDYFVAAS</sequence>
<dbReference type="GO" id="GO:0043161">
    <property type="term" value="P:proteasome-mediated ubiquitin-dependent protein catabolic process"/>
    <property type="evidence" value="ECO:0007669"/>
    <property type="project" value="TreeGrafter"/>
</dbReference>
<feature type="region of interest" description="Disordered" evidence="7">
    <location>
        <begin position="449"/>
        <end position="497"/>
    </location>
</feature>
<dbReference type="PROSITE" id="PS50082">
    <property type="entry name" value="WD_REPEATS_2"/>
    <property type="match status" value="3"/>
</dbReference>
<dbReference type="PROSITE" id="PS50294">
    <property type="entry name" value="WD_REPEATS_REGION"/>
    <property type="match status" value="2"/>
</dbReference>
<feature type="compositionally biased region" description="Low complexity" evidence="7">
    <location>
        <begin position="488"/>
        <end position="497"/>
    </location>
</feature>
<protein>
    <submittedName>
        <fullName evidence="8">Transducin family protein</fullName>
    </submittedName>
</protein>
<dbReference type="EMBL" id="JAAARO010000012">
    <property type="protein sequence ID" value="KAF5739603.1"/>
    <property type="molecule type" value="Genomic_DNA"/>
</dbReference>
<dbReference type="PROSITE" id="PS00678">
    <property type="entry name" value="WD_REPEATS_1"/>
    <property type="match status" value="2"/>
</dbReference>
<dbReference type="SMART" id="SM00320">
    <property type="entry name" value="WD40"/>
    <property type="match status" value="7"/>
</dbReference>
<dbReference type="FunCoup" id="A0A7J7CZV0">
    <property type="interactions" value="1380"/>
</dbReference>
<reference evidence="8 9" key="1">
    <citation type="journal article" date="2020" name="Nat. Commun.">
        <title>Genome of Tripterygium wilfordii and identification of cytochrome P450 involved in triptolide biosynthesis.</title>
        <authorList>
            <person name="Tu L."/>
            <person name="Su P."/>
            <person name="Zhang Z."/>
            <person name="Gao L."/>
            <person name="Wang J."/>
            <person name="Hu T."/>
            <person name="Zhou J."/>
            <person name="Zhang Y."/>
            <person name="Zhao Y."/>
            <person name="Liu Y."/>
            <person name="Song Y."/>
            <person name="Tong Y."/>
            <person name="Lu Y."/>
            <person name="Yang J."/>
            <person name="Xu C."/>
            <person name="Jia M."/>
            <person name="Peters R.J."/>
            <person name="Huang L."/>
            <person name="Gao W."/>
        </authorList>
    </citation>
    <scope>NUCLEOTIDE SEQUENCE [LARGE SCALE GENOMIC DNA]</scope>
    <source>
        <strain evidence="9">cv. XIE 37</strain>
        <tissue evidence="8">Leaf</tissue>
    </source>
</reference>
<evidence type="ECO:0000256" key="7">
    <source>
        <dbReference type="SAM" id="MobiDB-lite"/>
    </source>
</evidence>
<evidence type="ECO:0000313" key="8">
    <source>
        <dbReference type="EMBL" id="KAF5739603.1"/>
    </source>
</evidence>
<dbReference type="Proteomes" id="UP000593562">
    <property type="component" value="Unassembled WGS sequence"/>
</dbReference>
<evidence type="ECO:0000313" key="9">
    <source>
        <dbReference type="Proteomes" id="UP000593562"/>
    </source>
</evidence>
<name>A0A7J7CZV0_TRIWF</name>
<dbReference type="InterPro" id="IPR036322">
    <property type="entry name" value="WD40_repeat_dom_sf"/>
</dbReference>
<dbReference type="InterPro" id="IPR001680">
    <property type="entry name" value="WD40_rpt"/>
</dbReference>
<dbReference type="GO" id="GO:0005634">
    <property type="term" value="C:nucleus"/>
    <property type="evidence" value="ECO:0007669"/>
    <property type="project" value="TreeGrafter"/>
</dbReference>
<dbReference type="PANTHER" id="PTHR22852:SF0">
    <property type="entry name" value="DENTICLELESS PROTEIN HOMOLOG"/>
    <property type="match status" value="1"/>
</dbReference>
<keyword evidence="9" id="KW-1185">Reference proteome</keyword>
<dbReference type="InterPro" id="IPR051865">
    <property type="entry name" value="WD-repeat_CDT2_adapter"/>
</dbReference>
<dbReference type="Gene3D" id="2.130.10.10">
    <property type="entry name" value="YVTN repeat-like/Quinoprotein amine dehydrogenase"/>
    <property type="match status" value="2"/>
</dbReference>
<organism evidence="8 9">
    <name type="scientific">Tripterygium wilfordii</name>
    <name type="common">Thunder God vine</name>
    <dbReference type="NCBI Taxonomy" id="458696"/>
    <lineage>
        <taxon>Eukaryota</taxon>
        <taxon>Viridiplantae</taxon>
        <taxon>Streptophyta</taxon>
        <taxon>Embryophyta</taxon>
        <taxon>Tracheophyta</taxon>
        <taxon>Spermatophyta</taxon>
        <taxon>Magnoliopsida</taxon>
        <taxon>eudicotyledons</taxon>
        <taxon>Gunneridae</taxon>
        <taxon>Pentapetalae</taxon>
        <taxon>rosids</taxon>
        <taxon>fabids</taxon>
        <taxon>Celastrales</taxon>
        <taxon>Celastraceae</taxon>
        <taxon>Tripterygium</taxon>
    </lineage>
</organism>
<evidence type="ECO:0000256" key="5">
    <source>
        <dbReference type="ARBA" id="ARBA00038344"/>
    </source>
</evidence>
<feature type="compositionally biased region" description="Polar residues" evidence="7">
    <location>
        <begin position="458"/>
        <end position="476"/>
    </location>
</feature>
<dbReference type="SUPFAM" id="SSF50978">
    <property type="entry name" value="WD40 repeat-like"/>
    <property type="match status" value="1"/>
</dbReference>
<comment type="similarity">
    <text evidence="5">Belongs to the WD repeat cdt2 family.</text>
</comment>
<dbReference type="InterPro" id="IPR015943">
    <property type="entry name" value="WD40/YVTN_repeat-like_dom_sf"/>
</dbReference>
<feature type="repeat" description="WD" evidence="6">
    <location>
        <begin position="104"/>
        <end position="140"/>
    </location>
</feature>
<feature type="repeat" description="WD" evidence="6">
    <location>
        <begin position="359"/>
        <end position="401"/>
    </location>
</feature>
<dbReference type="GO" id="GO:0030674">
    <property type="term" value="F:protein-macromolecule adaptor activity"/>
    <property type="evidence" value="ECO:0007669"/>
    <property type="project" value="TreeGrafter"/>
</dbReference>
<dbReference type="InParanoid" id="A0A7J7CZV0"/>
<proteinExistence type="inferred from homology"/>
<dbReference type="InterPro" id="IPR019775">
    <property type="entry name" value="WD40_repeat_CS"/>
</dbReference>
<keyword evidence="2 6" id="KW-0853">WD repeat</keyword>
<dbReference type="PRINTS" id="PR00320">
    <property type="entry name" value="GPROTEINBRPT"/>
</dbReference>